<dbReference type="VEuPathDB" id="FungiDB:MCYG_02639"/>
<organism evidence="1 2">
    <name type="scientific">Arthroderma otae (strain ATCC MYA-4605 / CBS 113480)</name>
    <name type="common">Microsporum canis</name>
    <dbReference type="NCBI Taxonomy" id="554155"/>
    <lineage>
        <taxon>Eukaryota</taxon>
        <taxon>Fungi</taxon>
        <taxon>Dikarya</taxon>
        <taxon>Ascomycota</taxon>
        <taxon>Pezizomycotina</taxon>
        <taxon>Eurotiomycetes</taxon>
        <taxon>Eurotiomycetidae</taxon>
        <taxon>Onygenales</taxon>
        <taxon>Arthrodermataceae</taxon>
        <taxon>Microsporum</taxon>
    </lineage>
</organism>
<dbReference type="AlphaFoldDB" id="C5FGD5"/>
<name>C5FGD5_ARTOC</name>
<gene>
    <name evidence="1" type="ORF">MCYG_02639</name>
</gene>
<evidence type="ECO:0000313" key="1">
    <source>
        <dbReference type="EMBL" id="EEQ29820.1"/>
    </source>
</evidence>
<evidence type="ECO:0000313" key="2">
    <source>
        <dbReference type="Proteomes" id="UP000002035"/>
    </source>
</evidence>
<protein>
    <submittedName>
        <fullName evidence="1">Uncharacterized protein</fullName>
    </submittedName>
</protein>
<dbReference type="HOGENOM" id="CLU_1777010_0_0_1"/>
<keyword evidence="2" id="KW-1185">Reference proteome</keyword>
<reference evidence="2" key="1">
    <citation type="journal article" date="2012" name="MBio">
        <title>Comparative genome analysis of Trichophyton rubrum and related dermatophytes reveals candidate genes involved in infection.</title>
        <authorList>
            <person name="Martinez D.A."/>
            <person name="Oliver B.G."/>
            <person name="Graeser Y."/>
            <person name="Goldberg J.M."/>
            <person name="Li W."/>
            <person name="Martinez-Rossi N.M."/>
            <person name="Monod M."/>
            <person name="Shelest E."/>
            <person name="Barton R.C."/>
            <person name="Birch E."/>
            <person name="Brakhage A.A."/>
            <person name="Chen Z."/>
            <person name="Gurr S.J."/>
            <person name="Heiman D."/>
            <person name="Heitman J."/>
            <person name="Kosti I."/>
            <person name="Rossi A."/>
            <person name="Saif S."/>
            <person name="Samalova M."/>
            <person name="Saunders C.W."/>
            <person name="Shea T."/>
            <person name="Summerbell R.C."/>
            <person name="Xu J."/>
            <person name="Young S."/>
            <person name="Zeng Q."/>
            <person name="Birren B.W."/>
            <person name="Cuomo C.A."/>
            <person name="White T.C."/>
        </authorList>
    </citation>
    <scope>NUCLEOTIDE SEQUENCE [LARGE SCALE GENOMIC DNA]</scope>
    <source>
        <strain evidence="2">ATCC MYA-4605 / CBS 113480</strain>
    </source>
</reference>
<proteinExistence type="predicted"/>
<dbReference type="EMBL" id="DS995702">
    <property type="protein sequence ID" value="EEQ29820.1"/>
    <property type="molecule type" value="Genomic_DNA"/>
</dbReference>
<sequence length="146" mass="16347">MPFTIIVVTSAIHPPGRQAVFPEPSGLLLQGSFRLLNDEKTTTTGRSYRLEDRIGLCGSTAAVVVIDEGKHVLPAWQTTVTPVNYSALFHDRSLSQARQRSVFVADLQHGVSSSADRQRIRLSRLWRHAMAMKKESAVRKHYFFLG</sequence>
<dbReference type="RefSeq" id="XP_002849705.1">
    <property type="nucleotide sequence ID" value="XM_002849659.1"/>
</dbReference>
<dbReference type="GeneID" id="9222835"/>
<dbReference type="OrthoDB" id="3458118at2759"/>
<accession>C5FGD5</accession>
<dbReference type="Proteomes" id="UP000002035">
    <property type="component" value="Unassembled WGS sequence"/>
</dbReference>